<protein>
    <submittedName>
        <fullName evidence="1">Uncharacterized protein</fullName>
    </submittedName>
</protein>
<proteinExistence type="predicted"/>
<evidence type="ECO:0000313" key="1">
    <source>
        <dbReference type="EMBL" id="MDY7219875.1"/>
    </source>
</evidence>
<dbReference type="CDD" id="cd02972">
    <property type="entry name" value="DsbA_family"/>
    <property type="match status" value="1"/>
</dbReference>
<dbReference type="Proteomes" id="UP001294570">
    <property type="component" value="Unassembled WGS sequence"/>
</dbReference>
<comment type="caution">
    <text evidence="1">The sequence shown here is derived from an EMBL/GenBank/DDBJ whole genome shotgun (WGS) entry which is preliminary data.</text>
</comment>
<keyword evidence="2" id="KW-1185">Reference proteome</keyword>
<sequence length="58" mass="6532">MDTFTYTVEFSDPLCPFCSARVPCDKDDPTEPWVGTCLSGHTATYQLDSDYEDEDSND</sequence>
<gene>
    <name evidence="1" type="ORF">TOI97_09910</name>
</gene>
<dbReference type="EMBL" id="JAXIVU010000014">
    <property type="protein sequence ID" value="MDY7219875.1"/>
    <property type="molecule type" value="Genomic_DNA"/>
</dbReference>
<dbReference type="RefSeq" id="WP_178087309.1">
    <property type="nucleotide sequence ID" value="NZ_JAXIVU010000014.1"/>
</dbReference>
<evidence type="ECO:0000313" key="2">
    <source>
        <dbReference type="Proteomes" id="UP001294570"/>
    </source>
</evidence>
<reference evidence="1 2" key="1">
    <citation type="submission" date="2023-12" db="EMBL/GenBank/DDBJ databases">
        <title>Denitrificimonas halotolerans sp. nov.,a novel species isolated from landfill leachate.</title>
        <authorList>
            <person name="Wang S."/>
        </authorList>
    </citation>
    <scope>NUCLEOTIDE SEQUENCE [LARGE SCALE GENOMIC DNA]</scope>
    <source>
        <strain evidence="1 2">JX-1</strain>
    </source>
</reference>
<organism evidence="1 2">
    <name type="scientific">Denitrificimonas halotolerans</name>
    <dbReference type="NCBI Taxonomy" id="3098930"/>
    <lineage>
        <taxon>Bacteria</taxon>
        <taxon>Pseudomonadati</taxon>
        <taxon>Pseudomonadota</taxon>
        <taxon>Gammaproteobacteria</taxon>
        <taxon>Pseudomonadales</taxon>
        <taxon>Pseudomonadaceae</taxon>
        <taxon>Denitrificimonas</taxon>
    </lineage>
</organism>
<accession>A0ABU5GSB8</accession>
<name>A0ABU5GSB8_9GAMM</name>